<proteinExistence type="predicted"/>
<evidence type="ECO:0000313" key="1">
    <source>
        <dbReference type="EMBL" id="EKS32636.1"/>
    </source>
</evidence>
<sequence length="65" mass="7238">MPAANETMVSSACCMRVSKNNPDNDPERQIRCAIRLTTYTGQRVSEQGFRGSFKHEMGQNSAMPT</sequence>
<reference evidence="1 2" key="1">
    <citation type="submission" date="2012-04" db="EMBL/GenBank/DDBJ databases">
        <title>The Genome Sequence of Afipia clevelandensis ATCC 49720.</title>
        <authorList>
            <consortium name="The Broad Institute Genome Sequencing Platform"/>
            <person name="Earl A."/>
            <person name="Ward D."/>
            <person name="Feldgarden M."/>
            <person name="Gevers D."/>
            <person name="Huys G."/>
            <person name="Walker B."/>
            <person name="Young S.K."/>
            <person name="Zeng Q."/>
            <person name="Gargeya S."/>
            <person name="Fitzgerald M."/>
            <person name="Haas B."/>
            <person name="Abouelleil A."/>
            <person name="Alvarado L."/>
            <person name="Arachchi H.M."/>
            <person name="Berlin A."/>
            <person name="Chapman S.B."/>
            <person name="Goldberg J."/>
            <person name="Griggs A."/>
            <person name="Gujja S."/>
            <person name="Hansen M."/>
            <person name="Howarth C."/>
            <person name="Imamovic A."/>
            <person name="Larimer J."/>
            <person name="McCowen C."/>
            <person name="Montmayeur A."/>
            <person name="Murphy C."/>
            <person name="Neiman D."/>
            <person name="Pearson M."/>
            <person name="Priest M."/>
            <person name="Roberts A."/>
            <person name="Saif S."/>
            <person name="Shea T."/>
            <person name="Sisk P."/>
            <person name="Sykes S."/>
            <person name="Wortman J."/>
            <person name="Nusbaum C."/>
            <person name="Birren B."/>
        </authorList>
    </citation>
    <scope>NUCLEOTIDE SEQUENCE [LARGE SCALE GENOMIC DNA]</scope>
    <source>
        <strain evidence="1 2">ATCC 49720</strain>
    </source>
</reference>
<evidence type="ECO:0000313" key="2">
    <source>
        <dbReference type="Proteomes" id="UP000001095"/>
    </source>
</evidence>
<name>K8NU05_9BRAD</name>
<gene>
    <name evidence="1" type="ORF">HMPREF9696_03613</name>
</gene>
<accession>K8NU05</accession>
<dbReference type="AlphaFoldDB" id="K8NU05"/>
<dbReference type="Proteomes" id="UP000001095">
    <property type="component" value="Unassembled WGS sequence"/>
</dbReference>
<organism evidence="1 2">
    <name type="scientific">Afipia clevelandensis ATCC 49720</name>
    <dbReference type="NCBI Taxonomy" id="883079"/>
    <lineage>
        <taxon>Bacteria</taxon>
        <taxon>Pseudomonadati</taxon>
        <taxon>Pseudomonadota</taxon>
        <taxon>Alphaproteobacteria</taxon>
        <taxon>Hyphomicrobiales</taxon>
        <taxon>Nitrobacteraceae</taxon>
        <taxon>Afipia</taxon>
    </lineage>
</organism>
<dbReference type="EMBL" id="AGWY01000015">
    <property type="protein sequence ID" value="EKS32636.1"/>
    <property type="molecule type" value="Genomic_DNA"/>
</dbReference>
<comment type="caution">
    <text evidence="1">The sequence shown here is derived from an EMBL/GenBank/DDBJ whole genome shotgun (WGS) entry which is preliminary data.</text>
</comment>
<dbReference type="HOGENOM" id="CLU_2839920_0_0_5"/>
<protein>
    <submittedName>
        <fullName evidence="1">Uncharacterized protein</fullName>
    </submittedName>
</protein>
<keyword evidence="2" id="KW-1185">Reference proteome</keyword>